<dbReference type="GO" id="GO:0016020">
    <property type="term" value="C:membrane"/>
    <property type="evidence" value="ECO:0007669"/>
    <property type="project" value="TreeGrafter"/>
</dbReference>
<dbReference type="Pfam" id="PF00561">
    <property type="entry name" value="Abhydrolase_1"/>
    <property type="match status" value="1"/>
</dbReference>
<evidence type="ECO:0000259" key="3">
    <source>
        <dbReference type="Pfam" id="PF00561"/>
    </source>
</evidence>
<dbReference type="Gene3D" id="3.40.50.1820">
    <property type="entry name" value="alpha/beta hydrolase"/>
    <property type="match status" value="1"/>
</dbReference>
<dbReference type="InterPro" id="IPR000073">
    <property type="entry name" value="AB_hydrolase_1"/>
</dbReference>
<dbReference type="PANTHER" id="PTHR43798:SF14">
    <property type="entry name" value="SERINE HYDROLASE-LIKE PROTEIN DDB_G0286239"/>
    <property type="match status" value="1"/>
</dbReference>
<accession>A0A146M182</accession>
<dbReference type="AlphaFoldDB" id="A0A146M182"/>
<organism evidence="4">
    <name type="scientific">Lygus hesperus</name>
    <name type="common">Western plant bug</name>
    <dbReference type="NCBI Taxonomy" id="30085"/>
    <lineage>
        <taxon>Eukaryota</taxon>
        <taxon>Metazoa</taxon>
        <taxon>Ecdysozoa</taxon>
        <taxon>Arthropoda</taxon>
        <taxon>Hexapoda</taxon>
        <taxon>Insecta</taxon>
        <taxon>Pterygota</taxon>
        <taxon>Neoptera</taxon>
        <taxon>Paraneoptera</taxon>
        <taxon>Hemiptera</taxon>
        <taxon>Heteroptera</taxon>
        <taxon>Panheteroptera</taxon>
        <taxon>Cimicomorpha</taxon>
        <taxon>Miridae</taxon>
        <taxon>Mirini</taxon>
        <taxon>Lygus</taxon>
    </lineage>
</organism>
<dbReference type="GO" id="GO:0016787">
    <property type="term" value="F:hydrolase activity"/>
    <property type="evidence" value="ECO:0007669"/>
    <property type="project" value="UniProtKB-KW"/>
</dbReference>
<dbReference type="PANTHER" id="PTHR43798">
    <property type="entry name" value="MONOACYLGLYCEROL LIPASE"/>
    <property type="match status" value="1"/>
</dbReference>
<protein>
    <submittedName>
        <fullName evidence="4">Putative serine hydrolase</fullName>
    </submittedName>
</protein>
<dbReference type="InterPro" id="IPR029058">
    <property type="entry name" value="AB_hydrolase_fold"/>
</dbReference>
<dbReference type="EMBL" id="GDHC01006092">
    <property type="protein sequence ID" value="JAQ12537.1"/>
    <property type="molecule type" value="Transcribed_RNA"/>
</dbReference>
<evidence type="ECO:0000256" key="2">
    <source>
        <dbReference type="ARBA" id="ARBA00022801"/>
    </source>
</evidence>
<evidence type="ECO:0000256" key="1">
    <source>
        <dbReference type="ARBA" id="ARBA00008645"/>
    </source>
</evidence>
<dbReference type="SUPFAM" id="SSF53474">
    <property type="entry name" value="alpha/beta-Hydrolases"/>
    <property type="match status" value="1"/>
</dbReference>
<keyword evidence="2 4" id="KW-0378">Hydrolase</keyword>
<sequence length="319" mass="35481">MLRSISTRCLRFRGLHTTNALRIDPKTVEEVRIPVPWGHIAGKWWGDQNQQPVLALHGLCDNCATFDSLLPLIDAPSVLAIDFPGHGFSSHIAPGLTYNFPHVVLSVRYLVKNHFGWPKVDLLTHSFGSCTAFAYSALFPKTVGKFISIDCARFNMGTKGSPTPELLQLAVHLTLDKLEYEPLEKSYEQHLKELVENRDRNGYSLSEAAARTLLARMVKETGPGKYVETTDTRLPLYVGLMPLSTLDEMATRITCEVLSIRFSGGVFQKWRKEAYDRQLAILRATSSNLMAVDVDGGHHAHLESPESVAPHVNGFLKGS</sequence>
<feature type="domain" description="AB hydrolase-1" evidence="3">
    <location>
        <begin position="52"/>
        <end position="151"/>
    </location>
</feature>
<proteinExistence type="inferred from homology"/>
<gene>
    <name evidence="4" type="primary">kraken_3</name>
    <name evidence="4" type="ORF">g.88710</name>
</gene>
<comment type="similarity">
    <text evidence="1">Belongs to the AB hydrolase superfamily.</text>
</comment>
<name>A0A146M182_LYGHE</name>
<dbReference type="InterPro" id="IPR050266">
    <property type="entry name" value="AB_hydrolase_sf"/>
</dbReference>
<evidence type="ECO:0000313" key="4">
    <source>
        <dbReference type="EMBL" id="JAQ12537.1"/>
    </source>
</evidence>
<reference evidence="4" key="1">
    <citation type="journal article" date="2016" name="Gigascience">
        <title>De novo construction of an expanded transcriptome assembly for the western tarnished plant bug, Lygus hesperus.</title>
        <authorList>
            <person name="Tassone E.E."/>
            <person name="Geib S.M."/>
            <person name="Hall B."/>
            <person name="Fabrick J.A."/>
            <person name="Brent C.S."/>
            <person name="Hull J.J."/>
        </authorList>
    </citation>
    <scope>NUCLEOTIDE SEQUENCE</scope>
</reference>